<dbReference type="EMBL" id="JACTAM010000477">
    <property type="protein sequence ID" value="KAI2647252.1"/>
    <property type="molecule type" value="Genomic_DNA"/>
</dbReference>
<name>A0ABQ8L956_LABRO</name>
<accession>A0ABQ8L956</accession>
<keyword evidence="2" id="KW-1185">Reference proteome</keyword>
<evidence type="ECO:0000313" key="2">
    <source>
        <dbReference type="Proteomes" id="UP000830375"/>
    </source>
</evidence>
<dbReference type="Proteomes" id="UP000830375">
    <property type="component" value="Unassembled WGS sequence"/>
</dbReference>
<gene>
    <name evidence="1" type="ORF">H4Q32_025479</name>
</gene>
<evidence type="ECO:0000313" key="1">
    <source>
        <dbReference type="EMBL" id="KAI2647252.1"/>
    </source>
</evidence>
<proteinExistence type="predicted"/>
<comment type="caution">
    <text evidence="1">The sequence shown here is derived from an EMBL/GenBank/DDBJ whole genome shotgun (WGS) entry which is preliminary data.</text>
</comment>
<dbReference type="InterPro" id="IPR052090">
    <property type="entry name" value="Cytolytic_pore-forming_toxin"/>
</dbReference>
<protein>
    <submittedName>
        <fullName evidence="1">Cytolytic toxin-alpha</fullName>
    </submittedName>
</protein>
<reference evidence="1 2" key="1">
    <citation type="submission" date="2022-01" db="EMBL/GenBank/DDBJ databases">
        <title>A high-quality chromosome-level genome assembly of rohu carp, Labeo rohita.</title>
        <authorList>
            <person name="Arick M.A. II"/>
            <person name="Hsu C.-Y."/>
            <person name="Magbanua Z."/>
            <person name="Pechanova O."/>
            <person name="Grover C."/>
            <person name="Miller E."/>
            <person name="Thrash A."/>
            <person name="Ezzel L."/>
            <person name="Alam S."/>
            <person name="Benzie J."/>
            <person name="Hamilton M."/>
            <person name="Karsi A."/>
            <person name="Lawrence M.L."/>
            <person name="Peterson D.G."/>
        </authorList>
    </citation>
    <scope>NUCLEOTIDE SEQUENCE [LARGE SCALE GENOMIC DNA]</scope>
    <source>
        <strain evidence="2">BAU-BD-2019</strain>
        <tissue evidence="1">Blood</tissue>
    </source>
</reference>
<organism evidence="1 2">
    <name type="scientific">Labeo rohita</name>
    <name type="common">Indian major carp</name>
    <name type="synonym">Cyprinus rohita</name>
    <dbReference type="NCBI Taxonomy" id="84645"/>
    <lineage>
        <taxon>Eukaryota</taxon>
        <taxon>Metazoa</taxon>
        <taxon>Chordata</taxon>
        <taxon>Craniata</taxon>
        <taxon>Vertebrata</taxon>
        <taxon>Euteleostomi</taxon>
        <taxon>Actinopterygii</taxon>
        <taxon>Neopterygii</taxon>
        <taxon>Teleostei</taxon>
        <taxon>Ostariophysi</taxon>
        <taxon>Cypriniformes</taxon>
        <taxon>Cyprinidae</taxon>
        <taxon>Labeoninae</taxon>
        <taxon>Labeonini</taxon>
        <taxon>Labeo</taxon>
    </lineage>
</organism>
<dbReference type="PANTHER" id="PTHR31594:SF11">
    <property type="entry name" value="NEOVERRUCOTOXIN SUBUNIT ALPHA-LIKE ISOFORM X1-RELATED"/>
    <property type="match status" value="1"/>
</dbReference>
<dbReference type="PANTHER" id="PTHR31594">
    <property type="entry name" value="AIG1-TYPE G DOMAIN-CONTAINING PROTEIN"/>
    <property type="match status" value="1"/>
</dbReference>
<sequence length="160" mass="18654">MTYANKKMAEKITCTFHGDVHLQQNPTTYMEALNVYKQLPALLKDKPQNEVPIKVWIYPLHLLNATAGRVERKISTSVAFAIEDIMERLGEAERTYKDLSGNMMVNSFRDIKERLRSFRSSFNISKAMLMDANHKRLFPRTFFCTPFSLIYYNFCQSIVL</sequence>